<evidence type="ECO:0000313" key="3">
    <source>
        <dbReference type="Proteomes" id="UP000234323"/>
    </source>
</evidence>
<gene>
    <name evidence="2" type="ORF">RhiirA4_453799</name>
</gene>
<dbReference type="VEuPathDB" id="FungiDB:FUN_022318"/>
<comment type="caution">
    <text evidence="2">The sequence shown here is derived from an EMBL/GenBank/DDBJ whole genome shotgun (WGS) entry which is preliminary data.</text>
</comment>
<reference evidence="2 3" key="1">
    <citation type="submission" date="2015-10" db="EMBL/GenBank/DDBJ databases">
        <title>Genome analyses suggest a sexual origin of heterokaryosis in a supposedly ancient asexual fungus.</title>
        <authorList>
            <person name="Ropars J."/>
            <person name="Sedzielewska K."/>
            <person name="Noel J."/>
            <person name="Charron P."/>
            <person name="Farinelli L."/>
            <person name="Marton T."/>
            <person name="Kruger M."/>
            <person name="Pelin A."/>
            <person name="Brachmann A."/>
            <person name="Corradi N."/>
        </authorList>
    </citation>
    <scope>NUCLEOTIDE SEQUENCE [LARGE SCALE GENOMIC DNA]</scope>
    <source>
        <strain evidence="2 3">A4</strain>
    </source>
</reference>
<dbReference type="VEuPathDB" id="FungiDB:RhiirFUN_012298"/>
<dbReference type="VEuPathDB" id="FungiDB:RhiirFUN_001717"/>
<evidence type="ECO:0000313" key="2">
    <source>
        <dbReference type="EMBL" id="PKY40428.1"/>
    </source>
</evidence>
<dbReference type="VEuPathDB" id="FungiDB:FUN_000578"/>
<protein>
    <submittedName>
        <fullName evidence="2">Uncharacterized protein</fullName>
    </submittedName>
</protein>
<dbReference type="VEuPathDB" id="FungiDB:RhiirA1_476773"/>
<organism evidence="2 3">
    <name type="scientific">Rhizophagus irregularis</name>
    <dbReference type="NCBI Taxonomy" id="588596"/>
    <lineage>
        <taxon>Eukaryota</taxon>
        <taxon>Fungi</taxon>
        <taxon>Fungi incertae sedis</taxon>
        <taxon>Mucoromycota</taxon>
        <taxon>Glomeromycotina</taxon>
        <taxon>Glomeromycetes</taxon>
        <taxon>Glomerales</taxon>
        <taxon>Glomeraceae</taxon>
        <taxon>Rhizophagus</taxon>
    </lineage>
</organism>
<keyword evidence="3" id="KW-1185">Reference proteome</keyword>
<dbReference type="EMBL" id="LLXI01000100">
    <property type="protein sequence ID" value="PKY40428.1"/>
    <property type="molecule type" value="Genomic_DNA"/>
</dbReference>
<dbReference type="Proteomes" id="UP000234323">
    <property type="component" value="Unassembled WGS sequence"/>
</dbReference>
<proteinExistence type="predicted"/>
<sequence>MQRYLHQDIEISYTEREIEIAKKQVEIESYMLCNGMLYAQEKEIIKYNIRQIAKNVVPWYETFNAWELSELKDKYRKHHKNAYVECKIWHFQGDEDYSQKSCHKAMNERHEYHAVKALIDTSSSINFISKSLANKLGEKYSEQYKNKKVKNSLGSIDCLELSFQYKGKDRLVSGSDEVFNNFEVIKNPKEQADLILGIPWLWVREAKIDMWKKGITIYGDFVPFCKGPGNDESFYNSDSDLGKVSLFRHFANLPKPPSFSSNLNSETDSSESDSTELKKKVKKLERTVDWIGNYVEEQTGLKPGKELTDSSDSDFEALIDPEKKIRKAEGLAISRSSGVKPTICLSGRSLCEKV</sequence>
<feature type="region of interest" description="Disordered" evidence="1">
    <location>
        <begin position="258"/>
        <end position="278"/>
    </location>
</feature>
<accession>A0A2I1G1C6</accession>
<evidence type="ECO:0000256" key="1">
    <source>
        <dbReference type="SAM" id="MobiDB-lite"/>
    </source>
</evidence>
<name>A0A2I1G1C6_9GLOM</name>
<dbReference type="CDD" id="cd00303">
    <property type="entry name" value="retropepsin_like"/>
    <property type="match status" value="1"/>
</dbReference>
<dbReference type="InterPro" id="IPR021109">
    <property type="entry name" value="Peptidase_aspartic_dom_sf"/>
</dbReference>
<dbReference type="Gene3D" id="2.40.70.10">
    <property type="entry name" value="Acid Proteases"/>
    <property type="match status" value="1"/>
</dbReference>
<dbReference type="AlphaFoldDB" id="A0A2I1G1C6"/>